<feature type="compositionally biased region" description="Low complexity" evidence="1">
    <location>
        <begin position="188"/>
        <end position="204"/>
    </location>
</feature>
<keyword evidence="2" id="KW-0812">Transmembrane</keyword>
<feature type="compositionally biased region" description="Low complexity" evidence="1">
    <location>
        <begin position="238"/>
        <end position="283"/>
    </location>
</feature>
<evidence type="ECO:0000259" key="3">
    <source>
        <dbReference type="Pfam" id="PF11181"/>
    </source>
</evidence>
<protein>
    <recommendedName>
        <fullName evidence="3">General stress protein 17M-like domain-containing protein</fullName>
    </recommendedName>
</protein>
<feature type="transmembrane region" description="Helical" evidence="2">
    <location>
        <begin position="99"/>
        <end position="124"/>
    </location>
</feature>
<dbReference type="RefSeq" id="WP_209997834.1">
    <property type="nucleotide sequence ID" value="NZ_BAAAJY010000002.1"/>
</dbReference>
<keyword evidence="5" id="KW-1185">Reference proteome</keyword>
<evidence type="ECO:0000313" key="5">
    <source>
        <dbReference type="Proteomes" id="UP001296993"/>
    </source>
</evidence>
<comment type="caution">
    <text evidence="4">The sequence shown here is derived from an EMBL/GenBank/DDBJ whole genome shotgun (WGS) entry which is preliminary data.</text>
</comment>
<evidence type="ECO:0000313" key="4">
    <source>
        <dbReference type="EMBL" id="MBP2386750.1"/>
    </source>
</evidence>
<dbReference type="Proteomes" id="UP001296993">
    <property type="component" value="Unassembled WGS sequence"/>
</dbReference>
<dbReference type="Pfam" id="PF11181">
    <property type="entry name" value="YflT"/>
    <property type="match status" value="1"/>
</dbReference>
<organism evidence="4 5">
    <name type="scientific">Paeniglutamicibacter kerguelensis</name>
    <dbReference type="NCBI Taxonomy" id="254788"/>
    <lineage>
        <taxon>Bacteria</taxon>
        <taxon>Bacillati</taxon>
        <taxon>Actinomycetota</taxon>
        <taxon>Actinomycetes</taxon>
        <taxon>Micrococcales</taxon>
        <taxon>Micrococcaceae</taxon>
        <taxon>Paeniglutamicibacter</taxon>
    </lineage>
</organism>
<gene>
    <name evidence="4" type="ORF">JOF47_002261</name>
</gene>
<evidence type="ECO:0000256" key="1">
    <source>
        <dbReference type="SAM" id="MobiDB-lite"/>
    </source>
</evidence>
<feature type="region of interest" description="Disordered" evidence="1">
    <location>
        <begin position="238"/>
        <end position="310"/>
    </location>
</feature>
<keyword evidence="2" id="KW-1133">Transmembrane helix</keyword>
<proteinExistence type="predicted"/>
<dbReference type="EMBL" id="JAGIOF010000001">
    <property type="protein sequence ID" value="MBP2386750.1"/>
    <property type="molecule type" value="Genomic_DNA"/>
</dbReference>
<feature type="region of interest" description="Disordered" evidence="1">
    <location>
        <begin position="178"/>
        <end position="219"/>
    </location>
</feature>
<name>A0ABS4XE58_9MICC</name>
<feature type="domain" description="General stress protein 17M-like" evidence="3">
    <location>
        <begin position="22"/>
        <end position="110"/>
    </location>
</feature>
<sequence>MSSPLGASQTHSNSLGLPRGELLGRYDSYLDAQKIVDYLADNDFPVSNITIVGNDLKSVERVTAKLSYPKVAAAGAAQGAMFGVFVGLILSIFNPTSDAWAQILSSVGLGIAIWLIVAVVGYSFRRGKRDFASQSQVLATSYDVVVDFSHAHAARALAAKLPMSRGAADAGVGIHAVPVQPPAPAQPQAPVVPGTGQAPAAPAPSGSYSDLPDGRPQFGIRVQPGVLAAPAAAQAPVADAPAAAQAPAAPESPAPEATAPESPAPEATAADAVAPAAEPAVAESADEEAPAQGTEKETGSETNSEAGPRH</sequence>
<evidence type="ECO:0000256" key="2">
    <source>
        <dbReference type="SAM" id="Phobius"/>
    </source>
</evidence>
<accession>A0ABS4XE58</accession>
<feature type="compositionally biased region" description="Polar residues" evidence="1">
    <location>
        <begin position="300"/>
        <end position="310"/>
    </location>
</feature>
<reference evidence="4 5" key="1">
    <citation type="submission" date="2021-03" db="EMBL/GenBank/DDBJ databases">
        <title>Sequencing the genomes of 1000 actinobacteria strains.</title>
        <authorList>
            <person name="Klenk H.-P."/>
        </authorList>
    </citation>
    <scope>NUCLEOTIDE SEQUENCE [LARGE SCALE GENOMIC DNA]</scope>
    <source>
        <strain evidence="4 5">DSM 15797</strain>
    </source>
</reference>
<keyword evidence="2" id="KW-0472">Membrane</keyword>
<feature type="transmembrane region" description="Helical" evidence="2">
    <location>
        <begin position="71"/>
        <end position="93"/>
    </location>
</feature>
<dbReference type="InterPro" id="IPR025889">
    <property type="entry name" value="GSP17M-like_dom"/>
</dbReference>